<dbReference type="EMBL" id="JANPWB010000010">
    <property type="protein sequence ID" value="KAJ1137665.1"/>
    <property type="molecule type" value="Genomic_DNA"/>
</dbReference>
<dbReference type="Proteomes" id="UP001066276">
    <property type="component" value="Chromosome 6"/>
</dbReference>
<organism evidence="1 2">
    <name type="scientific">Pleurodeles waltl</name>
    <name type="common">Iberian ribbed newt</name>
    <dbReference type="NCBI Taxonomy" id="8319"/>
    <lineage>
        <taxon>Eukaryota</taxon>
        <taxon>Metazoa</taxon>
        <taxon>Chordata</taxon>
        <taxon>Craniata</taxon>
        <taxon>Vertebrata</taxon>
        <taxon>Euteleostomi</taxon>
        <taxon>Amphibia</taxon>
        <taxon>Batrachia</taxon>
        <taxon>Caudata</taxon>
        <taxon>Salamandroidea</taxon>
        <taxon>Salamandridae</taxon>
        <taxon>Pleurodelinae</taxon>
        <taxon>Pleurodeles</taxon>
    </lineage>
</organism>
<evidence type="ECO:0000313" key="2">
    <source>
        <dbReference type="Proteomes" id="UP001066276"/>
    </source>
</evidence>
<keyword evidence="2" id="KW-1185">Reference proteome</keyword>
<accession>A0AAV7QEV6</accession>
<reference evidence="1" key="1">
    <citation type="journal article" date="2022" name="bioRxiv">
        <title>Sequencing and chromosome-scale assembly of the giantPleurodeles waltlgenome.</title>
        <authorList>
            <person name="Brown T."/>
            <person name="Elewa A."/>
            <person name="Iarovenko S."/>
            <person name="Subramanian E."/>
            <person name="Araus A.J."/>
            <person name="Petzold A."/>
            <person name="Susuki M."/>
            <person name="Suzuki K.-i.T."/>
            <person name="Hayashi T."/>
            <person name="Toyoda A."/>
            <person name="Oliveira C."/>
            <person name="Osipova E."/>
            <person name="Leigh N.D."/>
            <person name="Simon A."/>
            <person name="Yun M.H."/>
        </authorList>
    </citation>
    <scope>NUCLEOTIDE SEQUENCE</scope>
    <source>
        <strain evidence="1">20211129_DDA</strain>
        <tissue evidence="1">Liver</tissue>
    </source>
</reference>
<evidence type="ECO:0000313" key="1">
    <source>
        <dbReference type="EMBL" id="KAJ1137665.1"/>
    </source>
</evidence>
<comment type="caution">
    <text evidence="1">The sequence shown here is derived from an EMBL/GenBank/DDBJ whole genome shotgun (WGS) entry which is preliminary data.</text>
</comment>
<sequence length="214" mass="24393">MARPSHSIDQKLVDLNNLINRAPSLAETTNIECACALIVDKLKQIPEALSTIIDDINKNKLEVHGKIENGWNTCYNSRRKDYEIKMEDNEAIRVDKDDSSGNLNTGTKQNNKGINEINKYNDEVGNQGKPTELEMQEKNDALAWETTKKQSKKLQKARKKQQISSAKLDLLIARQKTENTCETTSETAIQEKERIKSFPNFQSTGRTMRILLER</sequence>
<name>A0AAV7QEV6_PLEWA</name>
<proteinExistence type="predicted"/>
<protein>
    <submittedName>
        <fullName evidence="1">Uncharacterized protein</fullName>
    </submittedName>
</protein>
<dbReference type="AlphaFoldDB" id="A0AAV7QEV6"/>
<gene>
    <name evidence="1" type="ORF">NDU88_004063</name>
</gene>